<accession>B8GS37</accession>
<proteinExistence type="predicted"/>
<sequence length="49" mass="5871">MPSKCDYYYRLQERGVTAAAAKKWLKGNPPPRNWKHSAWRWAYEQMEVA</sequence>
<dbReference type="AlphaFoldDB" id="B8GS37"/>
<dbReference type="STRING" id="396588.Tgr7_1658"/>
<dbReference type="EMBL" id="CP001339">
    <property type="protein sequence ID" value="ACL72741.1"/>
    <property type="molecule type" value="Genomic_DNA"/>
</dbReference>
<organism evidence="1 2">
    <name type="scientific">Thioalkalivibrio sulfidiphilus (strain HL-EbGR7)</name>
    <dbReference type="NCBI Taxonomy" id="396588"/>
    <lineage>
        <taxon>Bacteria</taxon>
        <taxon>Pseudomonadati</taxon>
        <taxon>Pseudomonadota</taxon>
        <taxon>Gammaproteobacteria</taxon>
        <taxon>Chromatiales</taxon>
        <taxon>Ectothiorhodospiraceae</taxon>
        <taxon>Thioalkalivibrio</taxon>
    </lineage>
</organism>
<dbReference type="RefSeq" id="WP_012638224.1">
    <property type="nucleotide sequence ID" value="NC_011901.1"/>
</dbReference>
<dbReference type="KEGG" id="tgr:Tgr7_1658"/>
<keyword evidence="2" id="KW-1185">Reference proteome</keyword>
<reference evidence="1 2" key="1">
    <citation type="journal article" date="2011" name="Stand. Genomic Sci.">
        <title>Complete genome sequence of 'Thioalkalivibrio sulfidophilus' HL-EbGr7.</title>
        <authorList>
            <person name="Muyzer G."/>
            <person name="Sorokin D.Y."/>
            <person name="Mavromatis K."/>
            <person name="Lapidus A."/>
            <person name="Clum A."/>
            <person name="Ivanova N."/>
            <person name="Pati A."/>
            <person name="d'Haeseleer P."/>
            <person name="Woyke T."/>
            <person name="Kyrpides N.C."/>
        </authorList>
    </citation>
    <scope>NUCLEOTIDE SEQUENCE [LARGE SCALE GENOMIC DNA]</scope>
    <source>
        <strain evidence="1 2">HL-EbGR7</strain>
    </source>
</reference>
<name>B8GS37_THISH</name>
<gene>
    <name evidence="1" type="ordered locus">Tgr7_1658</name>
</gene>
<dbReference type="Proteomes" id="UP000002383">
    <property type="component" value="Chromosome"/>
</dbReference>
<dbReference type="HOGENOM" id="CLU_3141752_0_0_6"/>
<evidence type="ECO:0000313" key="1">
    <source>
        <dbReference type="EMBL" id="ACL72741.1"/>
    </source>
</evidence>
<evidence type="ECO:0000313" key="2">
    <source>
        <dbReference type="Proteomes" id="UP000002383"/>
    </source>
</evidence>
<protein>
    <submittedName>
        <fullName evidence="1">Uncharacterized protein</fullName>
    </submittedName>
</protein>